<evidence type="ECO:0000313" key="2">
    <source>
        <dbReference type="EMBL" id="CAD7574062.1"/>
    </source>
</evidence>
<dbReference type="AlphaFoldDB" id="A0A7R9J7L0"/>
<evidence type="ECO:0000256" key="1">
    <source>
        <dbReference type="SAM" id="MobiDB-lite"/>
    </source>
</evidence>
<reference evidence="2" key="1">
    <citation type="submission" date="2020-11" db="EMBL/GenBank/DDBJ databases">
        <authorList>
            <person name="Tran Van P."/>
        </authorList>
    </citation>
    <scope>NUCLEOTIDE SEQUENCE</scope>
</reference>
<sequence>MIDGAHSSSAPMDTLDSAQQDQAHLVRTRKVVLRKPTFTGVYKDASLVMFGLLGMVRVLTGKPNGKRPLGIPKRKWADNIRMDLKAIGCNEVDWIEVVQYRAQW</sequence>
<dbReference type="EMBL" id="OE182053">
    <property type="protein sequence ID" value="CAD7574062.1"/>
    <property type="molecule type" value="Genomic_DNA"/>
</dbReference>
<gene>
    <name evidence="2" type="ORF">TCMB3V08_LOCUS6682</name>
</gene>
<feature type="region of interest" description="Disordered" evidence="1">
    <location>
        <begin position="1"/>
        <end position="21"/>
    </location>
</feature>
<proteinExistence type="predicted"/>
<accession>A0A7R9J7L0</accession>
<organism evidence="2">
    <name type="scientific">Timema californicum</name>
    <name type="common">California timema</name>
    <name type="synonym">Walking stick</name>
    <dbReference type="NCBI Taxonomy" id="61474"/>
    <lineage>
        <taxon>Eukaryota</taxon>
        <taxon>Metazoa</taxon>
        <taxon>Ecdysozoa</taxon>
        <taxon>Arthropoda</taxon>
        <taxon>Hexapoda</taxon>
        <taxon>Insecta</taxon>
        <taxon>Pterygota</taxon>
        <taxon>Neoptera</taxon>
        <taxon>Polyneoptera</taxon>
        <taxon>Phasmatodea</taxon>
        <taxon>Timematodea</taxon>
        <taxon>Timematoidea</taxon>
        <taxon>Timematidae</taxon>
        <taxon>Timema</taxon>
    </lineage>
</organism>
<name>A0A7R9J7L0_TIMCA</name>
<protein>
    <submittedName>
        <fullName evidence="2">(California timema) hypothetical protein</fullName>
    </submittedName>
</protein>